<keyword evidence="6" id="KW-0325">Glycoprotein</keyword>
<evidence type="ECO:0000313" key="10">
    <source>
        <dbReference type="Proteomes" id="UP000504633"/>
    </source>
</evidence>
<dbReference type="InterPro" id="IPR044775">
    <property type="entry name" value="MFS_ERD6/Tret1-like"/>
</dbReference>
<dbReference type="GeneID" id="111592988"/>
<feature type="compositionally biased region" description="Low complexity" evidence="7">
    <location>
        <begin position="32"/>
        <end position="49"/>
    </location>
</feature>
<keyword evidence="10" id="KW-1185">Reference proteome</keyword>
<dbReference type="FunFam" id="1.20.1250.20:FF:000249">
    <property type="entry name" value="facilitated trehalose transporter Tret1"/>
    <property type="match status" value="1"/>
</dbReference>
<dbReference type="AlphaFoldDB" id="A0A6J1LDI8"/>
<dbReference type="InterPro" id="IPR005829">
    <property type="entry name" value="Sugar_transporter_CS"/>
</dbReference>
<dbReference type="PRINTS" id="PR00171">
    <property type="entry name" value="SUGRTRNSPORT"/>
</dbReference>
<dbReference type="OrthoDB" id="6612291at2759"/>
<feature type="transmembrane region" description="Helical" evidence="8">
    <location>
        <begin position="157"/>
        <end position="178"/>
    </location>
</feature>
<reference evidence="11" key="1">
    <citation type="submission" date="2025-08" db="UniProtKB">
        <authorList>
            <consortium name="RefSeq"/>
        </authorList>
    </citation>
    <scope>IDENTIFICATION</scope>
    <source>
        <strain evidence="11">15085-1641.00</strain>
        <tissue evidence="11">Whole body</tissue>
    </source>
</reference>
<dbReference type="Pfam" id="PF00083">
    <property type="entry name" value="Sugar_tr"/>
    <property type="match status" value="1"/>
</dbReference>
<sequence length="572" mass="63051">MTLEQEQLMPPPYEAGMAIICKDLDKSNLQAAAAAAAAATATQNNNNSKDSTKDSDKQSNSKQSKSHKRKESSLPLGERHLAVLRQELMVFLGNSGVLGSGMVVSMPSVTLNQLSDETQPFWLNKDEASWFASINNMACPLGGLMVSYFLDRIGRKYTILLTNVIGLIGWLLLATSFLHTNRDLVYAQMLVGRAFGGMMIGMFVSPVGVYSAEISLPRIRGRLILGTSIGLASGILLMYLLGYFIRHNVVLIASISCAYQLAATLLVMPMPESPSWLLQKGRIELARRSLRYFRGLHRRDDDCVPEFEAELTQMKMTADNSRDTAASESISQAIRRPEVYKPLLMMIGFFGFQQACGVVVIIVYAVQIAQRAGVTIDPVLVAVMLGVARIITTFFMSSIFEKWGRRPAGIFSASGMGICMLFLATGGWCPSTVGTWSWLPVVCIVAHIVFSTMGMLTLPFIMISEVFPQSVRGSASGISVFFGMILAFICLKIYPNMEALLGTSNLFAFYAIVSFVAALFIYSFVPETRGRTLIEIEEHWRMGRRGRRAQRASAAAVNNLKDVELHEVFLKK</sequence>
<evidence type="ECO:0000256" key="4">
    <source>
        <dbReference type="ARBA" id="ARBA00022989"/>
    </source>
</evidence>
<dbReference type="Proteomes" id="UP000504633">
    <property type="component" value="Unplaced"/>
</dbReference>
<feature type="transmembrane region" description="Helical" evidence="8">
    <location>
        <begin position="408"/>
        <end position="426"/>
    </location>
</feature>
<keyword evidence="2" id="KW-1003">Cell membrane</keyword>
<evidence type="ECO:0000256" key="1">
    <source>
        <dbReference type="ARBA" id="ARBA00004651"/>
    </source>
</evidence>
<dbReference type="PROSITE" id="PS50850">
    <property type="entry name" value="MFS"/>
    <property type="match status" value="1"/>
</dbReference>
<organism evidence="10 11">
    <name type="scientific">Drosophila hydei</name>
    <name type="common">Fruit fly</name>
    <dbReference type="NCBI Taxonomy" id="7224"/>
    <lineage>
        <taxon>Eukaryota</taxon>
        <taxon>Metazoa</taxon>
        <taxon>Ecdysozoa</taxon>
        <taxon>Arthropoda</taxon>
        <taxon>Hexapoda</taxon>
        <taxon>Insecta</taxon>
        <taxon>Pterygota</taxon>
        <taxon>Neoptera</taxon>
        <taxon>Endopterygota</taxon>
        <taxon>Diptera</taxon>
        <taxon>Brachycera</taxon>
        <taxon>Muscomorpha</taxon>
        <taxon>Ephydroidea</taxon>
        <taxon>Drosophilidae</taxon>
        <taxon>Drosophila</taxon>
    </lineage>
</organism>
<feature type="transmembrane region" description="Helical" evidence="8">
    <location>
        <begin position="475"/>
        <end position="494"/>
    </location>
</feature>
<evidence type="ECO:0000256" key="7">
    <source>
        <dbReference type="SAM" id="MobiDB-lite"/>
    </source>
</evidence>
<feature type="transmembrane region" description="Helical" evidence="8">
    <location>
        <begin position="88"/>
        <end position="110"/>
    </location>
</feature>
<dbReference type="KEGG" id="dhe:111592988"/>
<proteinExistence type="predicted"/>
<evidence type="ECO:0000256" key="5">
    <source>
        <dbReference type="ARBA" id="ARBA00023136"/>
    </source>
</evidence>
<dbReference type="InterPro" id="IPR050549">
    <property type="entry name" value="MFS_Trehalose_Transporter"/>
</dbReference>
<feature type="compositionally biased region" description="Basic and acidic residues" evidence="7">
    <location>
        <begin position="50"/>
        <end position="59"/>
    </location>
</feature>
<dbReference type="GO" id="GO:0005886">
    <property type="term" value="C:plasma membrane"/>
    <property type="evidence" value="ECO:0007669"/>
    <property type="project" value="UniProtKB-SubCell"/>
</dbReference>
<gene>
    <name evidence="11" type="primary">LOC111592988</name>
</gene>
<dbReference type="PROSITE" id="PS00216">
    <property type="entry name" value="SUGAR_TRANSPORT_1"/>
    <property type="match status" value="1"/>
</dbReference>
<feature type="transmembrane region" description="Helical" evidence="8">
    <location>
        <begin position="506"/>
        <end position="525"/>
    </location>
</feature>
<feature type="transmembrane region" description="Helical" evidence="8">
    <location>
        <begin position="438"/>
        <end position="463"/>
    </location>
</feature>
<feature type="region of interest" description="Disordered" evidence="7">
    <location>
        <begin position="32"/>
        <end position="74"/>
    </location>
</feature>
<feature type="transmembrane region" description="Helical" evidence="8">
    <location>
        <begin position="378"/>
        <end position="396"/>
    </location>
</feature>
<evidence type="ECO:0000256" key="8">
    <source>
        <dbReference type="SAM" id="Phobius"/>
    </source>
</evidence>
<evidence type="ECO:0000313" key="11">
    <source>
        <dbReference type="RefSeq" id="XP_023161258.2"/>
    </source>
</evidence>
<feature type="domain" description="Major facilitator superfamily (MFS) profile" evidence="9">
    <location>
        <begin position="89"/>
        <end position="529"/>
    </location>
</feature>
<keyword evidence="3 8" id="KW-0812">Transmembrane</keyword>
<dbReference type="Gene3D" id="1.20.1250.20">
    <property type="entry name" value="MFS general substrate transporter like domains"/>
    <property type="match status" value="1"/>
</dbReference>
<evidence type="ECO:0000256" key="3">
    <source>
        <dbReference type="ARBA" id="ARBA00022692"/>
    </source>
</evidence>
<evidence type="ECO:0000259" key="9">
    <source>
        <dbReference type="PROSITE" id="PS50850"/>
    </source>
</evidence>
<dbReference type="PANTHER" id="PTHR48021:SF89">
    <property type="entry name" value="FI02132P-RELATED"/>
    <property type="match status" value="1"/>
</dbReference>
<dbReference type="CDD" id="cd17358">
    <property type="entry name" value="MFS_GLUT6_8_Class3_like"/>
    <property type="match status" value="1"/>
</dbReference>
<feature type="transmembrane region" description="Helical" evidence="8">
    <location>
        <begin position="190"/>
        <end position="211"/>
    </location>
</feature>
<dbReference type="SUPFAM" id="SSF103473">
    <property type="entry name" value="MFS general substrate transporter"/>
    <property type="match status" value="1"/>
</dbReference>
<feature type="transmembrane region" description="Helical" evidence="8">
    <location>
        <begin position="223"/>
        <end position="245"/>
    </location>
</feature>
<evidence type="ECO:0000256" key="2">
    <source>
        <dbReference type="ARBA" id="ARBA00022475"/>
    </source>
</evidence>
<dbReference type="InterPro" id="IPR003663">
    <property type="entry name" value="Sugar/inositol_transpt"/>
</dbReference>
<dbReference type="PROSITE" id="PS00217">
    <property type="entry name" value="SUGAR_TRANSPORT_2"/>
    <property type="match status" value="1"/>
</dbReference>
<dbReference type="InterPro" id="IPR020846">
    <property type="entry name" value="MFS_dom"/>
</dbReference>
<keyword evidence="4 8" id="KW-1133">Transmembrane helix</keyword>
<feature type="transmembrane region" description="Helical" evidence="8">
    <location>
        <begin position="130"/>
        <end position="150"/>
    </location>
</feature>
<dbReference type="GO" id="GO:0051119">
    <property type="term" value="F:sugar transmembrane transporter activity"/>
    <property type="evidence" value="ECO:0007669"/>
    <property type="project" value="InterPro"/>
</dbReference>
<keyword evidence="5 8" id="KW-0472">Membrane</keyword>
<evidence type="ECO:0000256" key="6">
    <source>
        <dbReference type="ARBA" id="ARBA00023180"/>
    </source>
</evidence>
<dbReference type="InterPro" id="IPR005828">
    <property type="entry name" value="MFS_sugar_transport-like"/>
</dbReference>
<dbReference type="OMA" id="INNMACP"/>
<protein>
    <submittedName>
        <fullName evidence="11">Facilitated trehalose transporter Tret1-2 homolog</fullName>
    </submittedName>
</protein>
<dbReference type="RefSeq" id="XP_023161258.2">
    <property type="nucleotide sequence ID" value="XM_023305490.2"/>
</dbReference>
<feature type="transmembrane region" description="Helical" evidence="8">
    <location>
        <begin position="343"/>
        <end position="366"/>
    </location>
</feature>
<comment type="subcellular location">
    <subcellularLocation>
        <location evidence="1">Cell membrane</location>
        <topology evidence="1">Multi-pass membrane protein</topology>
    </subcellularLocation>
</comment>
<dbReference type="InterPro" id="IPR036259">
    <property type="entry name" value="MFS_trans_sf"/>
</dbReference>
<name>A0A6J1LDI8_DROHY</name>
<accession>A0A6J1LDI8</accession>
<feature type="transmembrane region" description="Helical" evidence="8">
    <location>
        <begin position="251"/>
        <end position="270"/>
    </location>
</feature>
<dbReference type="PANTHER" id="PTHR48021">
    <property type="match status" value="1"/>
</dbReference>